<evidence type="ECO:0000313" key="3">
    <source>
        <dbReference type="Proteomes" id="UP000095751"/>
    </source>
</evidence>
<dbReference type="EMBL" id="KV784356">
    <property type="protein sequence ID" value="OEU19080.1"/>
    <property type="molecule type" value="Genomic_DNA"/>
</dbReference>
<accession>A0A1E7FLP2</accession>
<organism evidence="2 3">
    <name type="scientific">Fragilariopsis cylindrus CCMP1102</name>
    <dbReference type="NCBI Taxonomy" id="635003"/>
    <lineage>
        <taxon>Eukaryota</taxon>
        <taxon>Sar</taxon>
        <taxon>Stramenopiles</taxon>
        <taxon>Ochrophyta</taxon>
        <taxon>Bacillariophyta</taxon>
        <taxon>Bacillariophyceae</taxon>
        <taxon>Bacillariophycidae</taxon>
        <taxon>Bacillariales</taxon>
        <taxon>Bacillariaceae</taxon>
        <taxon>Fragilariopsis</taxon>
    </lineage>
</organism>
<proteinExistence type="predicted"/>
<evidence type="ECO:0000313" key="2">
    <source>
        <dbReference type="EMBL" id="OEU19080.1"/>
    </source>
</evidence>
<feature type="domain" description="C2H2-type" evidence="1">
    <location>
        <begin position="67"/>
        <end position="90"/>
    </location>
</feature>
<protein>
    <recommendedName>
        <fullName evidence="1">C2H2-type domain-containing protein</fullName>
    </recommendedName>
</protein>
<dbReference type="InterPro" id="IPR013087">
    <property type="entry name" value="Znf_C2H2_type"/>
</dbReference>
<keyword evidence="3" id="KW-1185">Reference proteome</keyword>
<evidence type="ECO:0000259" key="1">
    <source>
        <dbReference type="PROSITE" id="PS00028"/>
    </source>
</evidence>
<name>A0A1E7FLP2_9STRA</name>
<dbReference type="InParanoid" id="A0A1E7FLP2"/>
<gene>
    <name evidence="2" type="ORF">FRACYDRAFT_237373</name>
</gene>
<dbReference type="AlphaFoldDB" id="A0A1E7FLP2"/>
<sequence length="230" mass="26702">MNKKHKGSDQTSSFKCICAVVFTSIRNFRSHVCRCKTAEQSHHVFSEIKKHKQSHDQAKHLMVRIPCPIPRCTVTFDTKKSVIRHWNRSHKVDNNNMTYPEAIEHFKSVKLKAPPKTTLRLANMKRNDERFVLLGLAPFGSSEKKKKKKKKTAEPNVRSFHTAMMVTTTKKQQQQQQQGQPVWYGGQPVVDRLPHDQSITKTPHFKMSERRFHFKQAVGTIRFHCGLSIM</sequence>
<dbReference type="KEGG" id="fcy:FRACYDRAFT_237373"/>
<dbReference type="Proteomes" id="UP000095751">
    <property type="component" value="Unassembled WGS sequence"/>
</dbReference>
<reference evidence="2 3" key="1">
    <citation type="submission" date="2016-09" db="EMBL/GenBank/DDBJ databases">
        <title>Extensive genetic diversity and differential bi-allelic expression allows diatom success in the polar Southern Ocean.</title>
        <authorList>
            <consortium name="DOE Joint Genome Institute"/>
            <person name="Mock T."/>
            <person name="Otillar R.P."/>
            <person name="Strauss J."/>
            <person name="Dupont C."/>
            <person name="Frickenhaus S."/>
            <person name="Maumus F."/>
            <person name="Mcmullan M."/>
            <person name="Sanges R."/>
            <person name="Schmutz J."/>
            <person name="Toseland A."/>
            <person name="Valas R."/>
            <person name="Veluchamy A."/>
            <person name="Ward B.J."/>
            <person name="Allen A."/>
            <person name="Barry K."/>
            <person name="Falciatore A."/>
            <person name="Ferrante M."/>
            <person name="Fortunato A.E."/>
            <person name="Gloeckner G."/>
            <person name="Gruber A."/>
            <person name="Hipkin R."/>
            <person name="Janech M."/>
            <person name="Kroth P."/>
            <person name="Leese F."/>
            <person name="Lindquist E."/>
            <person name="Lyon B.R."/>
            <person name="Martin J."/>
            <person name="Mayer C."/>
            <person name="Parker M."/>
            <person name="Quesneville H."/>
            <person name="Raymond J."/>
            <person name="Uhlig C."/>
            <person name="Valentin K.U."/>
            <person name="Worden A.Z."/>
            <person name="Armbrust E.V."/>
            <person name="Bowler C."/>
            <person name="Green B."/>
            <person name="Moulton V."/>
            <person name="Van Oosterhout C."/>
            <person name="Grigoriev I."/>
        </authorList>
    </citation>
    <scope>NUCLEOTIDE SEQUENCE [LARGE SCALE GENOMIC DNA]</scope>
    <source>
        <strain evidence="2 3">CCMP1102</strain>
    </source>
</reference>
<dbReference type="PROSITE" id="PS00028">
    <property type="entry name" value="ZINC_FINGER_C2H2_1"/>
    <property type="match status" value="1"/>
</dbReference>